<comment type="caution">
    <text evidence="1">The sequence shown here is derived from an EMBL/GenBank/DDBJ whole genome shotgun (WGS) entry which is preliminary data.</text>
</comment>
<gene>
    <name evidence="1" type="ORF">AUJ23_00920</name>
</gene>
<dbReference type="AlphaFoldDB" id="A0A1J4U9Y6"/>
<protein>
    <submittedName>
        <fullName evidence="1">Uncharacterized protein</fullName>
    </submittedName>
</protein>
<dbReference type="EMBL" id="MNVC01000012">
    <property type="protein sequence ID" value="OIO20105.1"/>
    <property type="molecule type" value="Genomic_DNA"/>
</dbReference>
<dbReference type="Proteomes" id="UP000181941">
    <property type="component" value="Unassembled WGS sequence"/>
</dbReference>
<accession>A0A1J4U9Y6</accession>
<proteinExistence type="predicted"/>
<name>A0A1J4U9Y6_9BACT</name>
<reference evidence="1 2" key="1">
    <citation type="journal article" date="2016" name="Environ. Microbiol.">
        <title>Genomic resolution of a cold subsurface aquifer community provides metabolic insights for novel microbes adapted to high CO concentrations.</title>
        <authorList>
            <person name="Probst A.J."/>
            <person name="Castelle C.J."/>
            <person name="Singh A."/>
            <person name="Brown C.T."/>
            <person name="Anantharaman K."/>
            <person name="Sharon I."/>
            <person name="Hug L.A."/>
            <person name="Burstein D."/>
            <person name="Emerson J.B."/>
            <person name="Thomas B.C."/>
            <person name="Banfield J.F."/>
        </authorList>
    </citation>
    <scope>NUCLEOTIDE SEQUENCE [LARGE SCALE GENOMIC DNA]</scope>
    <source>
        <strain evidence="1">CG1_02_32_51</strain>
    </source>
</reference>
<sequence>MLELRWLETERIEMILDPLGRGREHEAYKMEPHIHNTLADELEIPGCDVLIPPVIATDLDHILEQHCIVDRDWKTILLEKLVGILEEGLEGLNSDLSFAEI</sequence>
<evidence type="ECO:0000313" key="2">
    <source>
        <dbReference type="Proteomes" id="UP000181941"/>
    </source>
</evidence>
<organism evidence="1 2">
    <name type="scientific">Candidatus Magasanikbacteria bacterium CG1_02_32_51</name>
    <dbReference type="NCBI Taxonomy" id="1805238"/>
    <lineage>
        <taxon>Bacteria</taxon>
        <taxon>Candidatus Magasanikiibacteriota</taxon>
    </lineage>
</organism>
<dbReference type="STRING" id="1805238.AUJ23_00920"/>
<evidence type="ECO:0000313" key="1">
    <source>
        <dbReference type="EMBL" id="OIO20105.1"/>
    </source>
</evidence>